<keyword evidence="3" id="KW-0694">RNA-binding</keyword>
<reference evidence="6 7" key="1">
    <citation type="submission" date="2018-01" db="EMBL/GenBank/DDBJ databases">
        <title>Draft genome sequences of clinical isolates and type strains of oral Veillonella including Veillonella infantum sp., nov.</title>
        <authorList>
            <person name="Mashima I."/>
            <person name="Liao Y.-C."/>
            <person name="Sabharwal A."/>
            <person name="Haase E.M."/>
            <person name="Nakazawa F."/>
            <person name="Scannapieco F.A."/>
        </authorList>
    </citation>
    <scope>NUCLEOTIDE SEQUENCE [LARGE SCALE GENOMIC DNA]</scope>
    <source>
        <strain evidence="6 7">Y6</strain>
    </source>
</reference>
<protein>
    <recommendedName>
        <fullName evidence="2">CRISPR system Cms protein Csm4</fullName>
    </recommendedName>
</protein>
<dbReference type="GO" id="GO:0003723">
    <property type="term" value="F:RNA binding"/>
    <property type="evidence" value="ECO:0007669"/>
    <property type="project" value="UniProtKB-KW"/>
</dbReference>
<evidence type="ECO:0000313" key="7">
    <source>
        <dbReference type="Proteomes" id="UP000238877"/>
    </source>
</evidence>
<accession>A0A2S7ZRP5</accession>
<dbReference type="NCBIfam" id="TIGR01903">
    <property type="entry name" value="cas5_csm4"/>
    <property type="match status" value="1"/>
</dbReference>
<dbReference type="Pfam" id="PF17953">
    <property type="entry name" value="Csm4_C"/>
    <property type="match status" value="1"/>
</dbReference>
<feature type="domain" description="Csm4 C-terminal" evidence="5">
    <location>
        <begin position="242"/>
        <end position="329"/>
    </location>
</feature>
<evidence type="ECO:0000256" key="2">
    <source>
        <dbReference type="ARBA" id="ARBA00016109"/>
    </source>
</evidence>
<dbReference type="InterPro" id="IPR040932">
    <property type="entry name" value="Csm4_C"/>
</dbReference>
<dbReference type="GO" id="GO:0051607">
    <property type="term" value="P:defense response to virus"/>
    <property type="evidence" value="ECO:0007669"/>
    <property type="project" value="UniProtKB-KW"/>
</dbReference>
<evidence type="ECO:0000256" key="4">
    <source>
        <dbReference type="ARBA" id="ARBA00023118"/>
    </source>
</evidence>
<dbReference type="EMBL" id="PPDF01000003">
    <property type="protein sequence ID" value="PQL25936.1"/>
    <property type="molecule type" value="Genomic_DNA"/>
</dbReference>
<comment type="caution">
    <text evidence="6">The sequence shown here is derived from an EMBL/GenBank/DDBJ whole genome shotgun (WGS) entry which is preliminary data.</text>
</comment>
<name>A0A2S7ZRP5_9FIRM</name>
<proteinExistence type="inferred from homology"/>
<evidence type="ECO:0000259" key="5">
    <source>
        <dbReference type="Pfam" id="PF17953"/>
    </source>
</evidence>
<evidence type="ECO:0000256" key="3">
    <source>
        <dbReference type="ARBA" id="ARBA00022884"/>
    </source>
</evidence>
<evidence type="ECO:0000313" key="6">
    <source>
        <dbReference type="EMBL" id="PQL25936.1"/>
    </source>
</evidence>
<organism evidence="6 7">
    <name type="scientific">Veillonella tobetsuensis</name>
    <dbReference type="NCBI Taxonomy" id="1110546"/>
    <lineage>
        <taxon>Bacteria</taxon>
        <taxon>Bacillati</taxon>
        <taxon>Bacillota</taxon>
        <taxon>Negativicutes</taxon>
        <taxon>Veillonellales</taxon>
        <taxon>Veillonellaceae</taxon>
        <taxon>Veillonella</taxon>
    </lineage>
</organism>
<dbReference type="Proteomes" id="UP000238877">
    <property type="component" value="Unassembled WGS sequence"/>
</dbReference>
<dbReference type="RefSeq" id="WP_105092300.1">
    <property type="nucleotide sequence ID" value="NZ_PPDF01000003.1"/>
</dbReference>
<keyword evidence="4" id="KW-0051">Antiviral defense</keyword>
<dbReference type="AlphaFoldDB" id="A0A2S7ZRP5"/>
<dbReference type="InterPro" id="IPR005510">
    <property type="entry name" value="Csm4"/>
</dbReference>
<evidence type="ECO:0000256" key="1">
    <source>
        <dbReference type="ARBA" id="ARBA00005772"/>
    </source>
</evidence>
<sequence>MNYYLYPLRFLTPVHFGDTSEGGNLETISLTLGSDALFGACCHEISHDTGLLQSFIDSVKEQHIVLSSLFPYCIDNGEYQLYVPSPIMQIDSKEMPITSFEETKRVATEQKKIKKIEYIRTSQLQNYKQYIQSDVSQKHMPIFGTKQAVTQVNMRGEKSRPYYVGNYQFMSHTGLYIIAGFSDDSSRDLFESILELLGLSGIGGKRSGGYGKFELADDPIELESEGVYEDDSALYALLHNKHGKMMCISACVPTSEEVATLKQGSYKLQKRGGFVGSTGSETQVKRNSYYVVKEGSVCPKALEGQMLTITGDTLPHPVYRNGMGLWIGVDYE</sequence>
<gene>
    <name evidence="6" type="primary">csm4</name>
    <name evidence="6" type="ORF">VTHSUH11_00860</name>
</gene>
<comment type="similarity">
    <text evidence="1">Belongs to the CRISPR-associated Csm4 family.</text>
</comment>